<evidence type="ECO:0000256" key="5">
    <source>
        <dbReference type="ARBA" id="ARBA00022801"/>
    </source>
</evidence>
<keyword evidence="6" id="KW-0843">Virulence</keyword>
<dbReference type="PANTHER" id="PTHR31956:SF1">
    <property type="entry name" value="NON-SPECIFIC PHOSPHOLIPASE C1"/>
    <property type="match status" value="1"/>
</dbReference>
<evidence type="ECO:0000256" key="6">
    <source>
        <dbReference type="ARBA" id="ARBA00023026"/>
    </source>
</evidence>
<dbReference type="Pfam" id="PF04185">
    <property type="entry name" value="Phosphoesterase"/>
    <property type="match status" value="1"/>
</dbReference>
<evidence type="ECO:0000256" key="4">
    <source>
        <dbReference type="ARBA" id="ARBA00022512"/>
    </source>
</evidence>
<gene>
    <name evidence="11" type="ORF">LDH80_00620</name>
</gene>
<feature type="domain" description="Alpha-galactosidase NEW3" evidence="10">
    <location>
        <begin position="752"/>
        <end position="815"/>
    </location>
</feature>
<dbReference type="PANTHER" id="PTHR31956">
    <property type="entry name" value="NON-SPECIFIC PHOSPHOLIPASE C4-RELATED"/>
    <property type="match status" value="1"/>
</dbReference>
<proteinExistence type="inferred from homology"/>
<keyword evidence="12" id="KW-1185">Reference proteome</keyword>
<dbReference type="Pfam" id="PF05506">
    <property type="entry name" value="PLipase_C_C"/>
    <property type="match status" value="2"/>
</dbReference>
<comment type="subcellular location">
    <subcellularLocation>
        <location evidence="1">Secreted</location>
        <location evidence="1">Cell wall</location>
    </subcellularLocation>
</comment>
<keyword evidence="5" id="KW-0378">Hydrolase</keyword>
<sequence>MPPSPDVSRRALLGGAAGAAVLASLPFSVREALAAPARPGRLEDIEHVVVLMQENRSFDHYFGTLPGVRGIGDRTAVRGVNGKSVFHQPDPSRPEGHLVPFAMNAAHTNAYRNGAPAFGFVDSFPLWNDGRADGYVTGRSSGWLGHGFYEPADMPFYNALASTFTVCDQYHASVQCNTNTNRDHFMTGTSGGTVNDTVVYNNSYIPDGYTWTTYAERLQSAGVSWKTYQARDNYDDNALAWFRPFQQAKPGEPLHDRGMAMVGAAADQGDGHKMGDALVEAFRADVAADRLPQVSWIVAPEALSEHASWPPPFGEHLTARLIEALADHPEVWAKTVFILNYDEHGGFFDHCMPPVPPLSADRGKATMSVDGEVVVRVKQADGAIAMRVVSQDGRYRVRAADGSLAWSDTLPAGETLASGPHAMGLGLRVPMLVVSPWTRGGVVDSTVLDHTSVIRFLERRFGVREPNISAWRRSVSGDLTSVFDFSGEDIVWPGLPDTSGNVAKADAAAGKPSIAVPSPQFLPRQQRGTRPARPVPYALSLRSEVREGKVELDLRNKGRQAAVFQVYAEPGSTPDFYTVGAGERLTGVRAVQGDAYDLRIHGPNGSLWALRGDADDALEARLKEESDDGRAYVEIEIENRGRRSRTVLVGDLAYGGGVREVRVGARDERAVKLRVPAERWYDFAVSAADDPRFLRRFAGRFADRHQDRHSGRDRGHDGGRARGVTDPAMGLADALTTEVTTAAGDEPVVAGGTTARFTAIVANRGPVGLHDVTVALTVPSGWTAKPVADTPPRTLPAGSSYAASWDVTAPADAPAYGSARLLAVARGRAADGLRLADGEIQARIAPSMSGHLLAEDFQSLAGKLIKRGQVLGWTATAPEGWSVVNAAAMPQGTPMFQGWTFHTRRAWSAGAQNRPNFTRGLGIVAVADPDDWDDTGAPASKGRFDSTLVSPAVPIPAGRTTLRVDFDSHYRQEGEQKAEVRAVFDTGEEQIVLRYGPGSPDAENTAIGKDLTVPAGARTVTLRFRMYDAGNNWYWAVDHIRLG</sequence>
<keyword evidence="4" id="KW-0134">Cell wall</keyword>
<accession>A0ABY6QQ27</accession>
<feature type="region of interest" description="Disordered" evidence="8">
    <location>
        <begin position="705"/>
        <end position="726"/>
    </location>
</feature>
<feature type="compositionally biased region" description="Basic and acidic residues" evidence="8">
    <location>
        <begin position="705"/>
        <end position="720"/>
    </location>
</feature>
<comment type="similarity">
    <text evidence="2">Belongs to the bacterial phospholipase C family.</text>
</comment>
<dbReference type="Gene3D" id="3.40.720.10">
    <property type="entry name" value="Alkaline Phosphatase, subunit A"/>
    <property type="match status" value="2"/>
</dbReference>
<dbReference type="Gene3D" id="2.60.120.200">
    <property type="match status" value="1"/>
</dbReference>
<dbReference type="GeneID" id="95597902"/>
<keyword evidence="4" id="KW-0964">Secreted</keyword>
<dbReference type="InterPro" id="IPR017767">
    <property type="entry name" value="PC-PLC"/>
</dbReference>
<reference evidence="11" key="1">
    <citation type="submission" date="2021-09" db="EMBL/GenBank/DDBJ databases">
        <title>Complete genome sequence and metabolic characterization of Streptomyces tanashiensis DSM 731 the producer of antibacterial Kalafungin and diverse secondary metabolites.</title>
        <authorList>
            <person name="Abbasi M.N."/>
            <person name="Anwar M.N."/>
            <person name="Alam K."/>
            <person name="Shoaib M."/>
            <person name="Lin Z."/>
            <person name="Hayat M."/>
            <person name="Ali M.I."/>
            <person name="Malik H.M.T."/>
            <person name="Ahmed I."/>
            <person name="Li A."/>
            <person name="Hailong Wang H."/>
            <person name="Zhang Y."/>
        </authorList>
    </citation>
    <scope>NUCLEOTIDE SEQUENCE</scope>
    <source>
        <strain evidence="11">Kala</strain>
    </source>
</reference>
<feature type="domain" description="Bacterial phospholipase C C-terminal" evidence="9">
    <location>
        <begin position="633"/>
        <end position="700"/>
    </location>
</feature>
<dbReference type="Pfam" id="PF10633">
    <property type="entry name" value="NPCBM_assoc"/>
    <property type="match status" value="1"/>
</dbReference>
<comment type="catalytic activity">
    <reaction evidence="7">
        <text>a 1,2-diacyl-sn-glycero-3-phosphocholine + H2O = phosphocholine + a 1,2-diacyl-sn-glycerol + H(+)</text>
        <dbReference type="Rhea" id="RHEA:10604"/>
        <dbReference type="ChEBI" id="CHEBI:15377"/>
        <dbReference type="ChEBI" id="CHEBI:15378"/>
        <dbReference type="ChEBI" id="CHEBI:17815"/>
        <dbReference type="ChEBI" id="CHEBI:57643"/>
        <dbReference type="ChEBI" id="CHEBI:295975"/>
        <dbReference type="EC" id="3.1.4.3"/>
    </reaction>
    <physiologicalReaction direction="left-to-right" evidence="7">
        <dbReference type="Rhea" id="RHEA:10605"/>
    </physiologicalReaction>
</comment>
<name>A0ABY6QQ27_9ACTN</name>
<dbReference type="InterPro" id="IPR018905">
    <property type="entry name" value="A-galactase_NEW3"/>
</dbReference>
<evidence type="ECO:0000256" key="8">
    <source>
        <dbReference type="SAM" id="MobiDB-lite"/>
    </source>
</evidence>
<dbReference type="InterPro" id="IPR008475">
    <property type="entry name" value="PLipase_C_C"/>
</dbReference>
<feature type="domain" description="Bacterial phospholipase C C-terminal" evidence="9">
    <location>
        <begin position="531"/>
        <end position="613"/>
    </location>
</feature>
<dbReference type="InterPro" id="IPR006311">
    <property type="entry name" value="TAT_signal"/>
</dbReference>
<dbReference type="PROSITE" id="PS51318">
    <property type="entry name" value="TAT"/>
    <property type="match status" value="1"/>
</dbReference>
<protein>
    <recommendedName>
        <fullName evidence="3">phospholipase C</fullName>
        <ecNumber evidence="3">3.1.4.3</ecNumber>
    </recommendedName>
</protein>
<evidence type="ECO:0000256" key="2">
    <source>
        <dbReference type="ARBA" id="ARBA00009717"/>
    </source>
</evidence>
<dbReference type="RefSeq" id="WP_267257824.1">
    <property type="nucleotide sequence ID" value="NZ_CP084204.1"/>
</dbReference>
<dbReference type="InterPro" id="IPR017850">
    <property type="entry name" value="Alkaline_phosphatase_core_sf"/>
</dbReference>
<organism evidence="11 12">
    <name type="scientific">Streptomyces tanashiensis</name>
    <dbReference type="NCBI Taxonomy" id="67367"/>
    <lineage>
        <taxon>Bacteria</taxon>
        <taxon>Bacillati</taxon>
        <taxon>Actinomycetota</taxon>
        <taxon>Actinomycetes</taxon>
        <taxon>Kitasatosporales</taxon>
        <taxon>Streptomycetaceae</taxon>
        <taxon>Streptomyces</taxon>
    </lineage>
</organism>
<dbReference type="EMBL" id="CP084204">
    <property type="protein sequence ID" value="UZX19339.1"/>
    <property type="molecule type" value="Genomic_DNA"/>
</dbReference>
<evidence type="ECO:0000256" key="1">
    <source>
        <dbReference type="ARBA" id="ARBA00004191"/>
    </source>
</evidence>
<evidence type="ECO:0000259" key="9">
    <source>
        <dbReference type="Pfam" id="PF05506"/>
    </source>
</evidence>
<evidence type="ECO:0000313" key="11">
    <source>
        <dbReference type="EMBL" id="UZX19339.1"/>
    </source>
</evidence>
<dbReference type="InterPro" id="IPR007312">
    <property type="entry name" value="Phosphoesterase"/>
</dbReference>
<dbReference type="EC" id="3.1.4.3" evidence="3"/>
<evidence type="ECO:0000313" key="12">
    <source>
        <dbReference type="Proteomes" id="UP001164506"/>
    </source>
</evidence>
<dbReference type="NCBIfam" id="TIGR03396">
    <property type="entry name" value="PC_PLC"/>
    <property type="match status" value="1"/>
</dbReference>
<evidence type="ECO:0000259" key="10">
    <source>
        <dbReference type="Pfam" id="PF10633"/>
    </source>
</evidence>
<evidence type="ECO:0000256" key="3">
    <source>
        <dbReference type="ARBA" id="ARBA00012018"/>
    </source>
</evidence>
<dbReference type="Proteomes" id="UP001164506">
    <property type="component" value="Chromosome"/>
</dbReference>
<evidence type="ECO:0000256" key="7">
    <source>
        <dbReference type="ARBA" id="ARBA00048421"/>
    </source>
</evidence>